<evidence type="ECO:0000256" key="1">
    <source>
        <dbReference type="ARBA" id="ARBA00001163"/>
    </source>
</evidence>
<dbReference type="InterPro" id="IPR018020">
    <property type="entry name" value="OHCU_decarboxylase"/>
</dbReference>
<evidence type="ECO:0000256" key="5">
    <source>
        <dbReference type="ARBA" id="ARBA00022793"/>
    </source>
</evidence>
<dbReference type="GO" id="GO:0051997">
    <property type="term" value="F:2-oxo-4-hydroxy-4-carboxy-5-ureidoimidazoline decarboxylase activity"/>
    <property type="evidence" value="ECO:0007669"/>
    <property type="project" value="UniProtKB-EC"/>
</dbReference>
<dbReference type="SUPFAM" id="SSF158694">
    <property type="entry name" value="UraD-Like"/>
    <property type="match status" value="1"/>
</dbReference>
<name>A0A3Q8UCB3_9APIC</name>
<keyword evidence="6" id="KW-0456">Lyase</keyword>
<proteinExistence type="evidence at transcript level"/>
<comment type="catalytic activity">
    <reaction evidence="1">
        <text>5-hydroxy-2-oxo-4-ureido-2,5-dihydro-1H-imidazole-5-carboxylate + H(+) = (S)-allantoin + CO2</text>
        <dbReference type="Rhea" id="RHEA:26301"/>
        <dbReference type="ChEBI" id="CHEBI:15378"/>
        <dbReference type="ChEBI" id="CHEBI:15678"/>
        <dbReference type="ChEBI" id="CHEBI:16526"/>
        <dbReference type="ChEBI" id="CHEBI:58639"/>
        <dbReference type="EC" id="4.1.1.97"/>
    </reaction>
</comment>
<dbReference type="Gene3D" id="1.10.3330.10">
    <property type="entry name" value="Oxo-4-hydroxy-4-carboxy-5-ureidoimidazoline decarboxylase"/>
    <property type="match status" value="1"/>
</dbReference>
<evidence type="ECO:0000259" key="7">
    <source>
        <dbReference type="Pfam" id="PF09349"/>
    </source>
</evidence>
<organism evidence="8">
    <name type="scientific">Nephromyces sp. MMRI</name>
    <dbReference type="NCBI Taxonomy" id="2496275"/>
    <lineage>
        <taxon>Eukaryota</taxon>
        <taxon>Sar</taxon>
        <taxon>Alveolata</taxon>
        <taxon>Apicomplexa</taxon>
        <taxon>Aconoidasida</taxon>
        <taxon>Nephromycida</taxon>
        <taxon>Nephromyces</taxon>
    </lineage>
</organism>
<dbReference type="NCBIfam" id="NF010372">
    <property type="entry name" value="PRK13798.1"/>
    <property type="match status" value="1"/>
</dbReference>
<protein>
    <recommendedName>
        <fullName evidence="3">2-oxo-4-hydroxy-4-carboxy-5-ureidoimidazoline decarboxylase</fullName>
        <ecNumber evidence="3">4.1.1.97</ecNumber>
    </recommendedName>
</protein>
<dbReference type="GO" id="GO:0019628">
    <property type="term" value="P:urate catabolic process"/>
    <property type="evidence" value="ECO:0007669"/>
    <property type="project" value="TreeGrafter"/>
</dbReference>
<evidence type="ECO:0000256" key="4">
    <source>
        <dbReference type="ARBA" id="ARBA00022631"/>
    </source>
</evidence>
<comment type="pathway">
    <text evidence="2">Purine metabolism; urate degradation; (S)-allantoin from urate: step 3/3.</text>
</comment>
<evidence type="ECO:0000256" key="6">
    <source>
        <dbReference type="ARBA" id="ARBA00023239"/>
    </source>
</evidence>
<reference evidence="8" key="1">
    <citation type="journal article" date="2018" name="Genome Biol. Evol.">
        <title>Nephromyces encodes a urate metabolism pathway and predicted peroxisomes, demonstrating these are not ancient losses of apicomplexans.</title>
        <authorList>
            <person name="Paight C."/>
            <person name="Slamovits C.H."/>
            <person name="Saffo M.B."/>
            <person name="Lane C.E."/>
        </authorList>
    </citation>
    <scope>NUCLEOTIDE SEQUENCE</scope>
    <source>
        <strain evidence="8">Neph468</strain>
    </source>
</reference>
<accession>A0A3Q8UCB3</accession>
<evidence type="ECO:0000313" key="8">
    <source>
        <dbReference type="EMBL" id="AZL94774.1"/>
    </source>
</evidence>
<dbReference type="EMBL" id="MK266237">
    <property type="protein sequence ID" value="AZL94774.1"/>
    <property type="molecule type" value="mRNA"/>
</dbReference>
<evidence type="ECO:0000256" key="3">
    <source>
        <dbReference type="ARBA" id="ARBA00012257"/>
    </source>
</evidence>
<feature type="domain" description="Oxo-4-hydroxy-4-carboxy-5-ureidoimidazoline decarboxylase" evidence="7">
    <location>
        <begin position="7"/>
        <end position="163"/>
    </location>
</feature>
<dbReference type="AlphaFoldDB" id="A0A3Q8UCB3"/>
<dbReference type="GO" id="GO:0005777">
    <property type="term" value="C:peroxisome"/>
    <property type="evidence" value="ECO:0007669"/>
    <property type="project" value="TreeGrafter"/>
</dbReference>
<dbReference type="EC" id="4.1.1.97" evidence="3"/>
<dbReference type="Pfam" id="PF09349">
    <property type="entry name" value="OHCU_decarbox"/>
    <property type="match status" value="1"/>
</dbReference>
<sequence>MDMKAFNDLPADAAKKIIEDACHSPIVGQKIADLRPFQDFSALLDACDVQWFNLPDDQVLLTLEHHPKIGDLESLRKKYAAVAEQAKTEQGKMGEASEETLADLKKYNELYEKKHSFRFMVCATGKAPEEMLAIMQDRIGNSSLIELRQASVEQAKITRLRLQKVISA</sequence>
<dbReference type="PANTHER" id="PTHR43466:SF1">
    <property type="entry name" value="2-OXO-4-HYDROXY-4-CARBOXY-5-UREIDOIMIDAZOLINE DECARBOXYLASE-RELATED"/>
    <property type="match status" value="1"/>
</dbReference>
<dbReference type="PANTHER" id="PTHR43466">
    <property type="entry name" value="2-OXO-4-HYDROXY-4-CARBOXY-5-UREIDOIMIDAZOLINE DECARBOXYLASE-RELATED"/>
    <property type="match status" value="1"/>
</dbReference>
<keyword evidence="4" id="KW-0659">Purine metabolism</keyword>
<dbReference type="InterPro" id="IPR036778">
    <property type="entry name" value="OHCU_decarboxylase_sf"/>
</dbReference>
<keyword evidence="5" id="KW-0210">Decarboxylase</keyword>
<dbReference type="GO" id="GO:0006144">
    <property type="term" value="P:purine nucleobase metabolic process"/>
    <property type="evidence" value="ECO:0007669"/>
    <property type="project" value="UniProtKB-KW"/>
</dbReference>
<evidence type="ECO:0000256" key="2">
    <source>
        <dbReference type="ARBA" id="ARBA00004754"/>
    </source>
</evidence>